<keyword evidence="1" id="KW-0472">Membrane</keyword>
<keyword evidence="1" id="KW-1133">Transmembrane helix</keyword>
<evidence type="ECO:0000256" key="1">
    <source>
        <dbReference type="SAM" id="Phobius"/>
    </source>
</evidence>
<proteinExistence type="predicted"/>
<comment type="caution">
    <text evidence="2">The sequence shown here is derived from an EMBL/GenBank/DDBJ whole genome shotgun (WGS) entry which is preliminary data.</text>
</comment>
<feature type="transmembrane region" description="Helical" evidence="1">
    <location>
        <begin position="179"/>
        <end position="201"/>
    </location>
</feature>
<name>A0ABN9MR99_9NEOB</name>
<feature type="transmembrane region" description="Helical" evidence="1">
    <location>
        <begin position="207"/>
        <end position="227"/>
    </location>
</feature>
<gene>
    <name evidence="2" type="ORF">RIMI_LOCUS22962270</name>
</gene>
<feature type="transmembrane region" description="Helical" evidence="1">
    <location>
        <begin position="150"/>
        <end position="167"/>
    </location>
</feature>
<evidence type="ECO:0000313" key="3">
    <source>
        <dbReference type="Proteomes" id="UP001176940"/>
    </source>
</evidence>
<dbReference type="Proteomes" id="UP001176940">
    <property type="component" value="Unassembled WGS sequence"/>
</dbReference>
<feature type="non-terminal residue" evidence="2">
    <location>
        <position position="1"/>
    </location>
</feature>
<reference evidence="2" key="1">
    <citation type="submission" date="2023-07" db="EMBL/GenBank/DDBJ databases">
        <authorList>
            <person name="Stuckert A."/>
        </authorList>
    </citation>
    <scope>NUCLEOTIDE SEQUENCE</scope>
</reference>
<keyword evidence="1" id="KW-0812">Transmembrane</keyword>
<sequence>VPPHIGVYGEAASTGSSTHWGLRGGGLHRFLRTSGSTGRRPQRFLCTLGSTWRRPQQVPPHIGVYGEAASTGSSAHQGLRGGGPQQVPPHIGVYGEAASTGSSAHRGLRGGGINRFLRTSGSTGGGGLNRFLCTLGSMGRRRPPQVPPHIGVYGEVTITSLTLSMLLQGGHIIRTVDTMLGVVVVTGDFFGFSFAAVAWVFPETSGVLSVAIMSGAALASVVSLDHVP</sequence>
<organism evidence="2 3">
    <name type="scientific">Ranitomeya imitator</name>
    <name type="common">mimic poison frog</name>
    <dbReference type="NCBI Taxonomy" id="111125"/>
    <lineage>
        <taxon>Eukaryota</taxon>
        <taxon>Metazoa</taxon>
        <taxon>Chordata</taxon>
        <taxon>Craniata</taxon>
        <taxon>Vertebrata</taxon>
        <taxon>Euteleostomi</taxon>
        <taxon>Amphibia</taxon>
        <taxon>Batrachia</taxon>
        <taxon>Anura</taxon>
        <taxon>Neobatrachia</taxon>
        <taxon>Hyloidea</taxon>
        <taxon>Dendrobatidae</taxon>
        <taxon>Dendrobatinae</taxon>
        <taxon>Ranitomeya</taxon>
    </lineage>
</organism>
<evidence type="ECO:0000313" key="2">
    <source>
        <dbReference type="EMBL" id="CAJ0968284.1"/>
    </source>
</evidence>
<keyword evidence="3" id="KW-1185">Reference proteome</keyword>
<protein>
    <submittedName>
        <fullName evidence="2">Uncharacterized protein</fullName>
    </submittedName>
</protein>
<dbReference type="EMBL" id="CAUEEQ010079116">
    <property type="protein sequence ID" value="CAJ0968284.1"/>
    <property type="molecule type" value="Genomic_DNA"/>
</dbReference>
<accession>A0ABN9MR99</accession>